<evidence type="ECO:0000313" key="2">
    <source>
        <dbReference type="Proteomes" id="UP000199699"/>
    </source>
</evidence>
<organism evidence="1 2">
    <name type="scientific">Micromonospora nigra</name>
    <dbReference type="NCBI Taxonomy" id="145857"/>
    <lineage>
        <taxon>Bacteria</taxon>
        <taxon>Bacillati</taxon>
        <taxon>Actinomycetota</taxon>
        <taxon>Actinomycetes</taxon>
        <taxon>Micromonosporales</taxon>
        <taxon>Micromonosporaceae</taxon>
        <taxon>Micromonospora</taxon>
    </lineage>
</organism>
<dbReference type="InterPro" id="IPR046250">
    <property type="entry name" value="DUF6283"/>
</dbReference>
<name>A0A1C6R7M8_9ACTN</name>
<dbReference type="EMBL" id="FMHT01000002">
    <property type="protein sequence ID" value="SCL12868.1"/>
    <property type="molecule type" value="Genomic_DNA"/>
</dbReference>
<keyword evidence="2" id="KW-1185">Reference proteome</keyword>
<gene>
    <name evidence="1" type="ORF">GA0070616_0046</name>
</gene>
<dbReference type="STRING" id="145857.GA0070616_0046"/>
<sequence>MSRVGEVDRLQMCARPCGPCPWRRDNADRKRYGNLPEYAAGTIPGEPGFGEPVDGDPQAALGTRFACHHVSSGNPHVCAGHVAVVGREHPLVRFGVILGLIDPAALKPGEDWPPLFDSYQEMMTAVGPDAPLPPGTELVQR</sequence>
<dbReference type="Proteomes" id="UP000199699">
    <property type="component" value="Unassembled WGS sequence"/>
</dbReference>
<dbReference type="AlphaFoldDB" id="A0A1C6R7M8"/>
<evidence type="ECO:0000313" key="1">
    <source>
        <dbReference type="EMBL" id="SCL12868.1"/>
    </source>
</evidence>
<dbReference type="Pfam" id="PF19800">
    <property type="entry name" value="DUF6283"/>
    <property type="match status" value="1"/>
</dbReference>
<reference evidence="1 2" key="1">
    <citation type="submission" date="2016-06" db="EMBL/GenBank/DDBJ databases">
        <authorList>
            <person name="Kjaerup R.B."/>
            <person name="Dalgaard T.S."/>
            <person name="Juul-Madsen H.R."/>
        </authorList>
    </citation>
    <scope>NUCLEOTIDE SEQUENCE [LARGE SCALE GENOMIC DNA]</scope>
    <source>
        <strain evidence="1 2">DSM 43818</strain>
    </source>
</reference>
<protein>
    <submittedName>
        <fullName evidence="1">Uncharacterized protein</fullName>
    </submittedName>
</protein>
<proteinExistence type="predicted"/>
<accession>A0A1C6R7M8</accession>